<feature type="domain" description="J" evidence="3">
    <location>
        <begin position="7"/>
        <end position="74"/>
    </location>
</feature>
<feature type="region of interest" description="Disordered" evidence="2">
    <location>
        <begin position="63"/>
        <end position="154"/>
    </location>
</feature>
<dbReference type="SUPFAM" id="SSF46565">
    <property type="entry name" value="Chaperone J-domain"/>
    <property type="match status" value="1"/>
</dbReference>
<evidence type="ECO:0000313" key="5">
    <source>
        <dbReference type="Proteomes" id="UP001600888"/>
    </source>
</evidence>
<name>A0ABR4ETD2_9PEZI</name>
<accession>A0ABR4ETD2</accession>
<dbReference type="PANTHER" id="PTHR44145:SF3">
    <property type="entry name" value="DNAJ HOMOLOG SUBFAMILY A MEMBER 3, MITOCHONDRIAL"/>
    <property type="match status" value="1"/>
</dbReference>
<dbReference type="PROSITE" id="PS00636">
    <property type="entry name" value="DNAJ_1"/>
    <property type="match status" value="1"/>
</dbReference>
<dbReference type="Pfam" id="PF00226">
    <property type="entry name" value="DnaJ"/>
    <property type="match status" value="1"/>
</dbReference>
<keyword evidence="5" id="KW-1185">Reference proteome</keyword>
<dbReference type="PRINTS" id="PR00625">
    <property type="entry name" value="JDOMAIN"/>
</dbReference>
<dbReference type="InterPro" id="IPR051938">
    <property type="entry name" value="Apopto_cytoskel_mod"/>
</dbReference>
<dbReference type="SMART" id="SM00271">
    <property type="entry name" value="DnaJ"/>
    <property type="match status" value="1"/>
</dbReference>
<evidence type="ECO:0000259" key="3">
    <source>
        <dbReference type="PROSITE" id="PS50076"/>
    </source>
</evidence>
<gene>
    <name evidence="4" type="ORF">FJTKL_07703</name>
</gene>
<dbReference type="EMBL" id="JBAWTH010000029">
    <property type="protein sequence ID" value="KAL2285693.1"/>
    <property type="molecule type" value="Genomic_DNA"/>
</dbReference>
<feature type="compositionally biased region" description="Polar residues" evidence="2">
    <location>
        <begin position="81"/>
        <end position="95"/>
    </location>
</feature>
<organism evidence="4 5">
    <name type="scientific">Diaporthe vaccinii</name>
    <dbReference type="NCBI Taxonomy" id="105482"/>
    <lineage>
        <taxon>Eukaryota</taxon>
        <taxon>Fungi</taxon>
        <taxon>Dikarya</taxon>
        <taxon>Ascomycota</taxon>
        <taxon>Pezizomycotina</taxon>
        <taxon>Sordariomycetes</taxon>
        <taxon>Sordariomycetidae</taxon>
        <taxon>Diaporthales</taxon>
        <taxon>Diaporthaceae</taxon>
        <taxon>Diaporthe</taxon>
        <taxon>Diaporthe eres species complex</taxon>
    </lineage>
</organism>
<comment type="caution">
    <text evidence="4">The sequence shown here is derived from an EMBL/GenBank/DDBJ whole genome shotgun (WGS) entry which is preliminary data.</text>
</comment>
<dbReference type="CDD" id="cd06257">
    <property type="entry name" value="DnaJ"/>
    <property type="match status" value="1"/>
</dbReference>
<protein>
    <recommendedName>
        <fullName evidence="3">J domain-containing protein</fullName>
    </recommendedName>
</protein>
<dbReference type="InterPro" id="IPR001623">
    <property type="entry name" value="DnaJ_domain"/>
</dbReference>
<dbReference type="PROSITE" id="PS50076">
    <property type="entry name" value="DNAJ_2"/>
    <property type="match status" value="1"/>
</dbReference>
<dbReference type="PANTHER" id="PTHR44145">
    <property type="entry name" value="DNAJ HOMOLOG SUBFAMILY A MEMBER 3, MITOCHONDRIAL"/>
    <property type="match status" value="1"/>
</dbReference>
<dbReference type="InterPro" id="IPR018253">
    <property type="entry name" value="DnaJ_domain_CS"/>
</dbReference>
<reference evidence="4 5" key="1">
    <citation type="submission" date="2024-03" db="EMBL/GenBank/DDBJ databases">
        <title>A high-quality draft genome sequence of Diaporthe vaccinii, a causative agent of upright dieback and viscid rot disease in cranberry plants.</title>
        <authorList>
            <person name="Sarrasin M."/>
            <person name="Lang B.F."/>
            <person name="Burger G."/>
        </authorList>
    </citation>
    <scope>NUCLEOTIDE SEQUENCE [LARGE SCALE GENOMIC DNA]</scope>
    <source>
        <strain evidence="4 5">IS7</strain>
    </source>
</reference>
<evidence type="ECO:0000256" key="1">
    <source>
        <dbReference type="ARBA" id="ARBA00023186"/>
    </source>
</evidence>
<keyword evidence="1" id="KW-0143">Chaperone</keyword>
<evidence type="ECO:0000256" key="2">
    <source>
        <dbReference type="SAM" id="MobiDB-lite"/>
    </source>
</evidence>
<proteinExistence type="predicted"/>
<sequence length="154" mass="17410">MSAQKPDYYAVLGVPAESTSGAIRKAFFKLSMAHHPDRRDKSEFDEAHKEFVLISAAYNVLKNEESRNQYNSSRARRMQRPTAQSHFNRENPWSSRENDDDDAFEPPKSQFLETLGFTLTKGNETPVNVSGRGVPTVNIQSSGKPTQTQMTRKS</sequence>
<dbReference type="Gene3D" id="1.10.287.110">
    <property type="entry name" value="DnaJ domain"/>
    <property type="match status" value="1"/>
</dbReference>
<evidence type="ECO:0000313" key="4">
    <source>
        <dbReference type="EMBL" id="KAL2285693.1"/>
    </source>
</evidence>
<dbReference type="Proteomes" id="UP001600888">
    <property type="component" value="Unassembled WGS sequence"/>
</dbReference>
<dbReference type="InterPro" id="IPR036869">
    <property type="entry name" value="J_dom_sf"/>
</dbReference>
<feature type="compositionally biased region" description="Polar residues" evidence="2">
    <location>
        <begin position="137"/>
        <end position="154"/>
    </location>
</feature>